<dbReference type="KEGG" id="cheb:HH215_10850"/>
<evidence type="ECO:0000313" key="10">
    <source>
        <dbReference type="Proteomes" id="UP000502248"/>
    </source>
</evidence>
<dbReference type="GO" id="GO:0046872">
    <property type="term" value="F:metal ion binding"/>
    <property type="evidence" value="ECO:0007669"/>
    <property type="project" value="UniProtKB-KW"/>
</dbReference>
<dbReference type="PIRSF" id="PIRSF005572">
    <property type="entry name" value="NifS"/>
    <property type="match status" value="1"/>
</dbReference>
<dbReference type="Pfam" id="PF00266">
    <property type="entry name" value="Aminotran_5"/>
    <property type="match status" value="1"/>
</dbReference>
<evidence type="ECO:0000256" key="1">
    <source>
        <dbReference type="ARBA" id="ARBA00001933"/>
    </source>
</evidence>
<comment type="similarity">
    <text evidence="2">Belongs to the class-V pyridoxal-phosphate-dependent aminotransferase family. NifS/IscS subfamily.</text>
</comment>
<dbReference type="SUPFAM" id="SSF53383">
    <property type="entry name" value="PLP-dependent transferases"/>
    <property type="match status" value="1"/>
</dbReference>
<accession>A0A7Z2VII4</accession>
<reference evidence="9 10" key="1">
    <citation type="submission" date="2020-04" db="EMBL/GenBank/DDBJ databases">
        <title>Genome sequencing of novel species.</title>
        <authorList>
            <person name="Heo J."/>
            <person name="Kim S.-J."/>
            <person name="Kim J.-S."/>
            <person name="Hong S.-B."/>
            <person name="Kwon S.-W."/>
        </authorList>
    </citation>
    <scope>NUCLEOTIDE SEQUENCE [LARGE SCALE GENOMIC DNA]</scope>
    <source>
        <strain evidence="9 10">MFER-1</strain>
    </source>
</reference>
<dbReference type="RefSeq" id="WP_169279916.1">
    <property type="nucleotide sequence ID" value="NZ_CP051680.1"/>
</dbReference>
<dbReference type="GO" id="GO:0031071">
    <property type="term" value="F:cysteine desulfurase activity"/>
    <property type="evidence" value="ECO:0007669"/>
    <property type="project" value="UniProtKB-ARBA"/>
</dbReference>
<dbReference type="Gene3D" id="3.90.1150.10">
    <property type="entry name" value="Aspartate Aminotransferase, domain 1"/>
    <property type="match status" value="1"/>
</dbReference>
<feature type="domain" description="Aminotransferase class V" evidence="8">
    <location>
        <begin position="5"/>
        <end position="372"/>
    </location>
</feature>
<dbReference type="AlphaFoldDB" id="A0A7Z2VII4"/>
<gene>
    <name evidence="9" type="ORF">HH215_10850</name>
</gene>
<sequence length="391" mass="42561">MKTYYYDHCASTPMLPTVIQTMTELMRLHYANPGALHRSGAEAMKLVDRARASVADRMSASPGEVVFTSGGTESNNLAIKGSVNKVARTTRHIITSAIEHASVYECFRQLETTGIQTTILPVDSSGRVNPDDVAKAIQKDTVLVSIMQVNNETGVIQPIREIGQAVAEAPHVRLHVDGVQAIGKVPFSWKDWGVHLYSGSAHKFGGPKGMGFLLAKQGVELAPLLSGGDQEQGVRSGTQNVPAIVAMSQALRLAMEGQETRRDRMYAMRRQLLNIVADIPELVLNGVQAEDDIESVAAPHVVNLSYPGMRPEVMIHMLEKHGILVSTQSACSSKSLRPSRVLLAMGHDADRASGSIRISFGDEHEMEDIDLLGERLKMVVANLKPLERNSK</sequence>
<dbReference type="InterPro" id="IPR015424">
    <property type="entry name" value="PyrdxlP-dep_Trfase"/>
</dbReference>
<protein>
    <submittedName>
        <fullName evidence="9">Cysteine desulfurase</fullName>
    </submittedName>
</protein>
<keyword evidence="4" id="KW-0663">Pyridoxal phosphate</keyword>
<dbReference type="InterPro" id="IPR015422">
    <property type="entry name" value="PyrdxlP-dep_Trfase_small"/>
</dbReference>
<evidence type="ECO:0000313" key="9">
    <source>
        <dbReference type="EMBL" id="QJD83626.1"/>
    </source>
</evidence>
<keyword evidence="3" id="KW-0479">Metal-binding</keyword>
<dbReference type="Gene3D" id="1.10.260.50">
    <property type="match status" value="1"/>
</dbReference>
<dbReference type="PROSITE" id="PS00595">
    <property type="entry name" value="AA_TRANSFER_CLASS_5"/>
    <property type="match status" value="1"/>
</dbReference>
<dbReference type="Gene3D" id="3.40.640.10">
    <property type="entry name" value="Type I PLP-dependent aspartate aminotransferase-like (Major domain)"/>
    <property type="match status" value="1"/>
</dbReference>
<organism evidence="9 10">
    <name type="scientific">Cohnella herbarum</name>
    <dbReference type="NCBI Taxonomy" id="2728023"/>
    <lineage>
        <taxon>Bacteria</taxon>
        <taxon>Bacillati</taxon>
        <taxon>Bacillota</taxon>
        <taxon>Bacilli</taxon>
        <taxon>Bacillales</taxon>
        <taxon>Paenibacillaceae</taxon>
        <taxon>Cohnella</taxon>
    </lineage>
</organism>
<dbReference type="Proteomes" id="UP000502248">
    <property type="component" value="Chromosome"/>
</dbReference>
<keyword evidence="5" id="KW-0408">Iron</keyword>
<comment type="cofactor">
    <cofactor evidence="1 7">
        <name>pyridoxal 5'-phosphate</name>
        <dbReference type="ChEBI" id="CHEBI:597326"/>
    </cofactor>
</comment>
<evidence type="ECO:0000259" key="8">
    <source>
        <dbReference type="Pfam" id="PF00266"/>
    </source>
</evidence>
<evidence type="ECO:0000256" key="5">
    <source>
        <dbReference type="ARBA" id="ARBA00023004"/>
    </source>
</evidence>
<name>A0A7Z2VII4_9BACL</name>
<proteinExistence type="inferred from homology"/>
<evidence type="ECO:0000256" key="4">
    <source>
        <dbReference type="ARBA" id="ARBA00022898"/>
    </source>
</evidence>
<dbReference type="InterPro" id="IPR016454">
    <property type="entry name" value="Cysteine_dSase"/>
</dbReference>
<evidence type="ECO:0000256" key="7">
    <source>
        <dbReference type="RuleBase" id="RU004504"/>
    </source>
</evidence>
<dbReference type="GO" id="GO:0051536">
    <property type="term" value="F:iron-sulfur cluster binding"/>
    <property type="evidence" value="ECO:0007669"/>
    <property type="project" value="UniProtKB-KW"/>
</dbReference>
<dbReference type="EMBL" id="CP051680">
    <property type="protein sequence ID" value="QJD83626.1"/>
    <property type="molecule type" value="Genomic_DNA"/>
</dbReference>
<keyword evidence="10" id="KW-1185">Reference proteome</keyword>
<dbReference type="FunFam" id="3.40.640.10:FF:000084">
    <property type="entry name" value="IscS-like cysteine desulfurase"/>
    <property type="match status" value="1"/>
</dbReference>
<evidence type="ECO:0000256" key="2">
    <source>
        <dbReference type="ARBA" id="ARBA00006490"/>
    </source>
</evidence>
<evidence type="ECO:0000256" key="6">
    <source>
        <dbReference type="ARBA" id="ARBA00023014"/>
    </source>
</evidence>
<dbReference type="InterPro" id="IPR020578">
    <property type="entry name" value="Aminotrans_V_PyrdxlP_BS"/>
</dbReference>
<dbReference type="PANTHER" id="PTHR11601:SF50">
    <property type="entry name" value="CYSTEINE DESULFURASE ISCS 2-RELATED"/>
    <property type="match status" value="1"/>
</dbReference>
<dbReference type="InterPro" id="IPR000192">
    <property type="entry name" value="Aminotrans_V_dom"/>
</dbReference>
<dbReference type="PANTHER" id="PTHR11601">
    <property type="entry name" value="CYSTEINE DESULFURYLASE FAMILY MEMBER"/>
    <property type="match status" value="1"/>
</dbReference>
<evidence type="ECO:0000256" key="3">
    <source>
        <dbReference type="ARBA" id="ARBA00022723"/>
    </source>
</evidence>
<keyword evidence="6" id="KW-0411">Iron-sulfur</keyword>
<dbReference type="InterPro" id="IPR015421">
    <property type="entry name" value="PyrdxlP-dep_Trfase_major"/>
</dbReference>